<accession>A0AAV9J8I8</accession>
<reference evidence="1 2" key="1">
    <citation type="submission" date="2021-11" db="EMBL/GenBank/DDBJ databases">
        <title>Black yeast isolated from Biological Soil Crust.</title>
        <authorList>
            <person name="Kurbessoian T."/>
        </authorList>
    </citation>
    <scope>NUCLEOTIDE SEQUENCE [LARGE SCALE GENOMIC DNA]</scope>
    <source>
        <strain evidence="1 2">CCFEE 5522</strain>
    </source>
</reference>
<dbReference type="AlphaFoldDB" id="A0AAV9J8I8"/>
<keyword evidence="2" id="KW-1185">Reference proteome</keyword>
<dbReference type="EMBL" id="JAVFHQ010000062">
    <property type="protein sequence ID" value="KAK4540707.1"/>
    <property type="molecule type" value="Genomic_DNA"/>
</dbReference>
<evidence type="ECO:0000313" key="2">
    <source>
        <dbReference type="Proteomes" id="UP001324427"/>
    </source>
</evidence>
<protein>
    <submittedName>
        <fullName evidence="1">Uncharacterized protein</fullName>
    </submittedName>
</protein>
<proteinExistence type="predicted"/>
<gene>
    <name evidence="1" type="ORF">LTR36_008922</name>
</gene>
<organism evidence="1 2">
    <name type="scientific">Oleoguttula mirabilis</name>
    <dbReference type="NCBI Taxonomy" id="1507867"/>
    <lineage>
        <taxon>Eukaryota</taxon>
        <taxon>Fungi</taxon>
        <taxon>Dikarya</taxon>
        <taxon>Ascomycota</taxon>
        <taxon>Pezizomycotina</taxon>
        <taxon>Dothideomycetes</taxon>
        <taxon>Dothideomycetidae</taxon>
        <taxon>Mycosphaerellales</taxon>
        <taxon>Teratosphaeriaceae</taxon>
        <taxon>Oleoguttula</taxon>
    </lineage>
</organism>
<sequence length="339" mass="37981">MLAARWSSNDQAKYDNTASSLCAVTSGRSFESDHEENRQLLQEVTAHLEENRVRVEAIEKRDVNVLKSFVAERKEIIARDEETQKRCISAEAQTDEKLCKSTLLRGRVLKAVYDTASQYLDYSPLQVDLPLDLRFSLALKMAMGCQSHLTEHEQAHCTLRDTLFQSPSDQSQPDTTTQHPISGLLSKASASMKVEERAALIEQYIDQEKMLSVAREAQRGRETTLLAEAARLLDDKGVLTARLTEEALTQLAGRLAKASQGSAVSTELSMMAGRDKEERLGKEADFRRLQTEMIQRLAVYLVAFPARNAGNFANAYKRTEGKLYGEAERTLHQDLPRGS</sequence>
<dbReference type="Proteomes" id="UP001324427">
    <property type="component" value="Unassembled WGS sequence"/>
</dbReference>
<name>A0AAV9J8I8_9PEZI</name>
<evidence type="ECO:0000313" key="1">
    <source>
        <dbReference type="EMBL" id="KAK4540707.1"/>
    </source>
</evidence>
<comment type="caution">
    <text evidence="1">The sequence shown here is derived from an EMBL/GenBank/DDBJ whole genome shotgun (WGS) entry which is preliminary data.</text>
</comment>